<name>A0ABX0JBT8_9BACL</name>
<reference evidence="4" key="1">
    <citation type="submission" date="2020-03" db="EMBL/GenBank/DDBJ databases">
        <title>Draft sequencing of Paenibacilllus sp. S3N08.</title>
        <authorList>
            <person name="Kim D.-U."/>
        </authorList>
    </citation>
    <scope>NUCLEOTIDE SEQUENCE</scope>
    <source>
        <strain evidence="4">S3N08</strain>
    </source>
</reference>
<dbReference type="Pfam" id="PF01370">
    <property type="entry name" value="Epimerase"/>
    <property type="match status" value="1"/>
</dbReference>
<dbReference type="PANTHER" id="PTHR14097">
    <property type="entry name" value="OXIDOREDUCTASE HTATIP2"/>
    <property type="match status" value="1"/>
</dbReference>
<dbReference type="EMBL" id="JAAOIW010000010">
    <property type="protein sequence ID" value="NHN33018.1"/>
    <property type="molecule type" value="Genomic_DNA"/>
</dbReference>
<protein>
    <submittedName>
        <fullName evidence="4">NAD-dependent epimerase/dehydratase family protein</fullName>
    </submittedName>
</protein>
<proteinExistence type="predicted"/>
<evidence type="ECO:0000313" key="4">
    <source>
        <dbReference type="EMBL" id="NHN33018.1"/>
    </source>
</evidence>
<organism evidence="4 5">
    <name type="scientific">Paenibacillus agricola</name>
    <dbReference type="NCBI Taxonomy" id="2716264"/>
    <lineage>
        <taxon>Bacteria</taxon>
        <taxon>Bacillati</taxon>
        <taxon>Bacillota</taxon>
        <taxon>Bacilli</taxon>
        <taxon>Bacillales</taxon>
        <taxon>Paenibacillaceae</taxon>
        <taxon>Paenibacillus</taxon>
    </lineage>
</organism>
<dbReference type="Gene3D" id="3.40.50.720">
    <property type="entry name" value="NAD(P)-binding Rossmann-like Domain"/>
    <property type="match status" value="1"/>
</dbReference>
<gene>
    <name evidence="4" type="ORF">G9U52_24690</name>
</gene>
<evidence type="ECO:0000259" key="3">
    <source>
        <dbReference type="Pfam" id="PF01370"/>
    </source>
</evidence>
<comment type="subcellular location">
    <subcellularLocation>
        <location evidence="1">Membrane</location>
    </subcellularLocation>
</comment>
<dbReference type="InterPro" id="IPR001509">
    <property type="entry name" value="Epimerase_deHydtase"/>
</dbReference>
<keyword evidence="5" id="KW-1185">Reference proteome</keyword>
<evidence type="ECO:0000256" key="1">
    <source>
        <dbReference type="ARBA" id="ARBA00004370"/>
    </source>
</evidence>
<sequence length="221" mass="24264">MGKTAIVAGATGLIGIQLVKSLLENPNYGKVIALTRSKLPLEHTKLIQVLTNYEDLEPAIQQDLAGSDLFCALGTTIKKAKSKEQFRKVDFEYPMKLGRLALAYQAANFLIVSSMGADAKSRIFYTQVKGQVEEGLEQLKLPALHIFHPSLLLGDRQEARMGERIGSALSIVVSPLMVGGLRKYKPIQAEVVAKGMIEAAKLGNKGIHRYEYEQIAELANR</sequence>
<comment type="caution">
    <text evidence="4">The sequence shown here is derived from an EMBL/GenBank/DDBJ whole genome shotgun (WGS) entry which is preliminary data.</text>
</comment>
<feature type="domain" description="NAD-dependent epimerase/dehydratase" evidence="3">
    <location>
        <begin position="6"/>
        <end position="115"/>
    </location>
</feature>
<evidence type="ECO:0000256" key="2">
    <source>
        <dbReference type="ARBA" id="ARBA00023136"/>
    </source>
</evidence>
<dbReference type="InterPro" id="IPR036291">
    <property type="entry name" value="NAD(P)-bd_dom_sf"/>
</dbReference>
<accession>A0ABX0JBT8</accession>
<keyword evidence="2" id="KW-0472">Membrane</keyword>
<dbReference type="SUPFAM" id="SSF51735">
    <property type="entry name" value="NAD(P)-binding Rossmann-fold domains"/>
    <property type="match status" value="1"/>
</dbReference>
<dbReference type="Proteomes" id="UP001165962">
    <property type="component" value="Unassembled WGS sequence"/>
</dbReference>
<dbReference type="PANTHER" id="PTHR14097:SF7">
    <property type="entry name" value="OXIDOREDUCTASE HTATIP2"/>
    <property type="match status" value="1"/>
</dbReference>
<evidence type="ECO:0000313" key="5">
    <source>
        <dbReference type="Proteomes" id="UP001165962"/>
    </source>
</evidence>